<evidence type="ECO:0000256" key="1">
    <source>
        <dbReference type="ARBA" id="ARBA00012417"/>
    </source>
</evidence>
<comment type="similarity">
    <text evidence="7">Belongs to the DNA polymerase HolA subunit family.</text>
</comment>
<evidence type="ECO:0000313" key="12">
    <source>
        <dbReference type="EMBL" id="CUX96087.1"/>
    </source>
</evidence>
<keyword evidence="6" id="KW-0239">DNA-directed DNA polymerase</keyword>
<feature type="domain" description="DNA polymerase III delta N-terminal" evidence="10">
    <location>
        <begin position="18"/>
        <end position="136"/>
    </location>
</feature>
<organism evidence="12 13">
    <name type="scientific">Candidatus Mikella endobia</name>
    <dbReference type="NCBI Taxonomy" id="1778264"/>
    <lineage>
        <taxon>Bacteria</taxon>
        <taxon>Pseudomonadati</taxon>
        <taxon>Pseudomonadota</taxon>
        <taxon>Gammaproteobacteria</taxon>
        <taxon>Enterobacterales</taxon>
        <taxon>Enterobacteriaceae</taxon>
        <taxon>Candidatus Mikella</taxon>
    </lineage>
</organism>
<evidence type="ECO:0000256" key="3">
    <source>
        <dbReference type="ARBA" id="ARBA00022679"/>
    </source>
</evidence>
<dbReference type="AlphaFoldDB" id="A0A143WRC2"/>
<reference evidence="13" key="1">
    <citation type="submission" date="2016-01" db="EMBL/GenBank/DDBJ databases">
        <authorList>
            <person name="Husnik F."/>
        </authorList>
    </citation>
    <scope>NUCLEOTIDE SEQUENCE [LARGE SCALE GENOMIC DNA]</scope>
</reference>
<evidence type="ECO:0000256" key="6">
    <source>
        <dbReference type="ARBA" id="ARBA00022932"/>
    </source>
</evidence>
<keyword evidence="4 12" id="KW-0548">Nucleotidyltransferase</keyword>
<dbReference type="SUPFAM" id="SSF52540">
    <property type="entry name" value="P-loop containing nucleoside triphosphate hydrolases"/>
    <property type="match status" value="1"/>
</dbReference>
<dbReference type="PATRIC" id="fig|1778264.3.peg.285"/>
<keyword evidence="3 12" id="KW-0808">Transferase</keyword>
<dbReference type="KEGG" id="cmik:PMARG_ME00324"/>
<dbReference type="SUPFAM" id="SSF48019">
    <property type="entry name" value="post-AAA+ oligomerization domain-like"/>
    <property type="match status" value="1"/>
</dbReference>
<dbReference type="InterPro" id="IPR027417">
    <property type="entry name" value="P-loop_NTPase"/>
</dbReference>
<evidence type="ECO:0000256" key="5">
    <source>
        <dbReference type="ARBA" id="ARBA00022705"/>
    </source>
</evidence>
<accession>A0A143WRC2</accession>
<evidence type="ECO:0000313" key="13">
    <source>
        <dbReference type="Proteomes" id="UP000095697"/>
    </source>
</evidence>
<feature type="domain" description="DNA polymerase III subunit delta C-terminal" evidence="11">
    <location>
        <begin position="212"/>
        <end position="329"/>
    </location>
</feature>
<dbReference type="STRING" id="1778264.PMARG_ME00324"/>
<dbReference type="InterPro" id="IPR008921">
    <property type="entry name" value="DNA_pol3_clamp-load_cplx_C"/>
</dbReference>
<dbReference type="Proteomes" id="UP000095697">
    <property type="component" value="Chromosome I"/>
</dbReference>
<comment type="catalytic activity">
    <reaction evidence="8">
        <text>DNA(n) + a 2'-deoxyribonucleoside 5'-triphosphate = DNA(n+1) + diphosphate</text>
        <dbReference type="Rhea" id="RHEA:22508"/>
        <dbReference type="Rhea" id="RHEA-COMP:17339"/>
        <dbReference type="Rhea" id="RHEA-COMP:17340"/>
        <dbReference type="ChEBI" id="CHEBI:33019"/>
        <dbReference type="ChEBI" id="CHEBI:61560"/>
        <dbReference type="ChEBI" id="CHEBI:173112"/>
        <dbReference type="EC" id="2.7.7.7"/>
    </reaction>
</comment>
<dbReference type="Gene3D" id="3.40.50.300">
    <property type="entry name" value="P-loop containing nucleotide triphosphate hydrolases"/>
    <property type="match status" value="1"/>
</dbReference>
<keyword evidence="13" id="KW-1185">Reference proteome</keyword>
<protein>
    <recommendedName>
        <fullName evidence="2 9">DNA polymerase III subunit delta</fullName>
        <ecNumber evidence="1 9">2.7.7.7</ecNumber>
    </recommendedName>
</protein>
<dbReference type="EC" id="2.7.7.7" evidence="1 9"/>
<evidence type="ECO:0000256" key="2">
    <source>
        <dbReference type="ARBA" id="ARBA00017703"/>
    </source>
</evidence>
<evidence type="ECO:0000256" key="4">
    <source>
        <dbReference type="ARBA" id="ARBA00022695"/>
    </source>
</evidence>
<proteinExistence type="inferred from homology"/>
<dbReference type="InterPro" id="IPR032780">
    <property type="entry name" value="DNA_pol3_delt_C"/>
</dbReference>
<dbReference type="CDD" id="cd18138">
    <property type="entry name" value="HLD_clamp_pol_III_delta"/>
    <property type="match status" value="1"/>
</dbReference>
<dbReference type="PANTHER" id="PTHR34388">
    <property type="entry name" value="DNA POLYMERASE III SUBUNIT DELTA"/>
    <property type="match status" value="1"/>
</dbReference>
<dbReference type="Pfam" id="PF14840">
    <property type="entry name" value="DNA_pol3_delt_C"/>
    <property type="match status" value="1"/>
</dbReference>
<dbReference type="GO" id="GO:0003887">
    <property type="term" value="F:DNA-directed DNA polymerase activity"/>
    <property type="evidence" value="ECO:0007669"/>
    <property type="project" value="UniProtKB-UniRule"/>
</dbReference>
<evidence type="ECO:0000256" key="7">
    <source>
        <dbReference type="ARBA" id="ARBA00034754"/>
    </source>
</evidence>
<evidence type="ECO:0000259" key="10">
    <source>
        <dbReference type="Pfam" id="PF06144"/>
    </source>
</evidence>
<dbReference type="PANTHER" id="PTHR34388:SF1">
    <property type="entry name" value="DNA POLYMERASE III SUBUNIT DELTA"/>
    <property type="match status" value="1"/>
</dbReference>
<evidence type="ECO:0000256" key="9">
    <source>
        <dbReference type="NCBIfam" id="TIGR01128"/>
    </source>
</evidence>
<dbReference type="InterPro" id="IPR010372">
    <property type="entry name" value="DNA_pol3_delta_N"/>
</dbReference>
<keyword evidence="5" id="KW-0235">DNA replication</keyword>
<sequence length="330" mass="38206">MYAEQLNVQLQESLSSCYLLFGNEPLLLRESQDQICSMARKQQFNERFNIILDANTDWYSIFNLCKARSLFSSRQVLLLILQEGSIKYEIEDNLLQLSSLLHDDLLLIIRGTNLTSTLEKSAWFNAFKSIAVLVSCITPEQSQLPNWVMKRANSMNIKLDHAACKLLCYCYEGNLPALVQTLEMLVIIYPDRNMTFKRVEITVNDASHFTLFNLVDAVLAGKSQRAIHIMQQLQLEATDPVILLRWIQREIMLLLILKRHTTAFSRDMLKNYKIWYKRKLLLNQAVGRFTMLQLRNAIALAAKIEISIKQDYNNYVWSDLNALILILCCT</sequence>
<dbReference type="GO" id="GO:0006261">
    <property type="term" value="P:DNA-templated DNA replication"/>
    <property type="evidence" value="ECO:0007669"/>
    <property type="project" value="TreeGrafter"/>
</dbReference>
<dbReference type="GO" id="GO:0009360">
    <property type="term" value="C:DNA polymerase III complex"/>
    <property type="evidence" value="ECO:0007669"/>
    <property type="project" value="UniProtKB-UniRule"/>
</dbReference>
<dbReference type="GO" id="GO:0003677">
    <property type="term" value="F:DNA binding"/>
    <property type="evidence" value="ECO:0007669"/>
    <property type="project" value="InterPro"/>
</dbReference>
<dbReference type="Gene3D" id="1.20.272.10">
    <property type="match status" value="1"/>
</dbReference>
<dbReference type="NCBIfam" id="TIGR01128">
    <property type="entry name" value="holA"/>
    <property type="match status" value="1"/>
</dbReference>
<evidence type="ECO:0000259" key="11">
    <source>
        <dbReference type="Pfam" id="PF14840"/>
    </source>
</evidence>
<evidence type="ECO:0000256" key="8">
    <source>
        <dbReference type="ARBA" id="ARBA00049244"/>
    </source>
</evidence>
<gene>
    <name evidence="12" type="primary">holA</name>
    <name evidence="12" type="ORF">PMARG_ME00324</name>
</gene>
<dbReference type="Pfam" id="PF06144">
    <property type="entry name" value="DNA_pol3_delta"/>
    <property type="match status" value="1"/>
</dbReference>
<dbReference type="InterPro" id="IPR005790">
    <property type="entry name" value="DNA_polIII_delta"/>
</dbReference>
<dbReference type="Gene3D" id="1.10.8.60">
    <property type="match status" value="1"/>
</dbReference>
<dbReference type="EMBL" id="LN999831">
    <property type="protein sequence ID" value="CUX96087.1"/>
    <property type="molecule type" value="Genomic_DNA"/>
</dbReference>
<name>A0A143WRC2_9ENTR</name>